<dbReference type="Proteomes" id="UP001057753">
    <property type="component" value="Unassembled WGS sequence"/>
</dbReference>
<dbReference type="RefSeq" id="WP_257822522.1">
    <property type="nucleotide sequence ID" value="NZ_JABXYM010000001.1"/>
</dbReference>
<feature type="coiled-coil region" evidence="1">
    <location>
        <begin position="104"/>
        <end position="145"/>
    </location>
</feature>
<name>A0A9Q4B518_SALAG</name>
<feature type="coiled-coil region" evidence="1">
    <location>
        <begin position="28"/>
        <end position="62"/>
    </location>
</feature>
<evidence type="ECO:0000256" key="1">
    <source>
        <dbReference type="SAM" id="Coils"/>
    </source>
</evidence>
<protein>
    <submittedName>
        <fullName evidence="2">Uncharacterized protein</fullName>
    </submittedName>
</protein>
<dbReference type="EMBL" id="JABXYM010000001">
    <property type="protein sequence ID" value="MCR6098142.1"/>
    <property type="molecule type" value="Genomic_DNA"/>
</dbReference>
<evidence type="ECO:0000313" key="3">
    <source>
        <dbReference type="Proteomes" id="UP001057753"/>
    </source>
</evidence>
<sequence>MDNSRLISKYKDQISSRENTITSLTRDNVTLQSNYDAATSRIKELEQELETVLSYRNAMDKELAALEELTDGAGTPMGRIKFLESGILESQVLAKMEARIAERRQRQAAALDSIAAAIESLEQKATEIEEEIERERAKAANYNQMLSSNKGRINSLRSEIVSRRSSLRGLV</sequence>
<organism evidence="2 3">
    <name type="scientific">Salipaludibacillus agaradhaerens</name>
    <name type="common">Bacillus agaradhaerens</name>
    <dbReference type="NCBI Taxonomy" id="76935"/>
    <lineage>
        <taxon>Bacteria</taxon>
        <taxon>Bacillati</taxon>
        <taxon>Bacillota</taxon>
        <taxon>Bacilli</taxon>
        <taxon>Bacillales</taxon>
        <taxon>Bacillaceae</taxon>
    </lineage>
</organism>
<evidence type="ECO:0000313" key="2">
    <source>
        <dbReference type="EMBL" id="MCR6098142.1"/>
    </source>
</evidence>
<proteinExistence type="predicted"/>
<dbReference type="Gene3D" id="1.20.5.1160">
    <property type="entry name" value="Vasodilator-stimulated phosphoprotein"/>
    <property type="match status" value="1"/>
</dbReference>
<gene>
    <name evidence="2" type="ORF">HXA33_16500</name>
</gene>
<reference evidence="2" key="1">
    <citation type="submission" date="2020-06" db="EMBL/GenBank/DDBJ databases">
        <title>Insight into the genomes of haloalkaliphilic bacilli from Kenyan soda lakes.</title>
        <authorList>
            <person name="Mwirichia R."/>
            <person name="Villamizar G.C."/>
            <person name="Poehlein A."/>
            <person name="Mugweru J."/>
            <person name="Kipnyargis A."/>
            <person name="Kiplimo D."/>
            <person name="Orwa P."/>
            <person name="Daniel R."/>
        </authorList>
    </citation>
    <scope>NUCLEOTIDE SEQUENCE</scope>
    <source>
        <strain evidence="2">B1096_S55</strain>
    </source>
</reference>
<keyword evidence="3" id="KW-1185">Reference proteome</keyword>
<accession>A0A9Q4B518</accession>
<dbReference type="AlphaFoldDB" id="A0A9Q4B518"/>
<comment type="caution">
    <text evidence="2">The sequence shown here is derived from an EMBL/GenBank/DDBJ whole genome shotgun (WGS) entry which is preliminary data.</text>
</comment>
<keyword evidence="1" id="KW-0175">Coiled coil</keyword>